<dbReference type="EMBL" id="CABVHX010000005">
    <property type="protein sequence ID" value="VVN85958.1"/>
    <property type="molecule type" value="Genomic_DNA"/>
</dbReference>
<proteinExistence type="predicted"/>
<name>A0A5E7B2I7_PSEFL</name>
<organism evidence="1 2">
    <name type="scientific">Pseudomonas fluorescens</name>
    <dbReference type="NCBI Taxonomy" id="294"/>
    <lineage>
        <taxon>Bacteria</taxon>
        <taxon>Pseudomonadati</taxon>
        <taxon>Pseudomonadota</taxon>
        <taxon>Gammaproteobacteria</taxon>
        <taxon>Pseudomonadales</taxon>
        <taxon>Pseudomonadaceae</taxon>
        <taxon>Pseudomonas</taxon>
    </lineage>
</organism>
<protein>
    <submittedName>
        <fullName evidence="1">Uncharacterized protein</fullName>
    </submittedName>
</protein>
<reference evidence="1 2" key="1">
    <citation type="submission" date="2019-09" db="EMBL/GenBank/DDBJ databases">
        <authorList>
            <person name="Chandra G."/>
            <person name="Truman W A."/>
        </authorList>
    </citation>
    <scope>NUCLEOTIDE SEQUENCE [LARGE SCALE GENOMIC DNA]</scope>
    <source>
        <strain evidence="1">PS718</strain>
    </source>
</reference>
<gene>
    <name evidence="1" type="ORF">PS718_01493</name>
</gene>
<evidence type="ECO:0000313" key="1">
    <source>
        <dbReference type="EMBL" id="VVN85958.1"/>
    </source>
</evidence>
<dbReference type="Proteomes" id="UP000325375">
    <property type="component" value="Unassembled WGS sequence"/>
</dbReference>
<evidence type="ECO:0000313" key="2">
    <source>
        <dbReference type="Proteomes" id="UP000325375"/>
    </source>
</evidence>
<sequence>MLDLCQLDLNLAARDSGVSGADVLDVLTPSRAGSLLHLIAFQLDKYGHL</sequence>
<dbReference type="AlphaFoldDB" id="A0A5E7B2I7"/>
<accession>A0A5E7B2I7</accession>